<dbReference type="Pfam" id="PF02771">
    <property type="entry name" value="Acyl-CoA_dh_N"/>
    <property type="match status" value="1"/>
</dbReference>
<dbReference type="InterPro" id="IPR009100">
    <property type="entry name" value="AcylCoA_DH/oxidase_NM_dom_sf"/>
</dbReference>
<dbReference type="Gene3D" id="2.40.110.10">
    <property type="entry name" value="Butyryl-CoA Dehydrogenase, subunit A, domain 2"/>
    <property type="match status" value="1"/>
</dbReference>
<evidence type="ECO:0000313" key="8">
    <source>
        <dbReference type="Proteomes" id="UP000652219"/>
    </source>
</evidence>
<dbReference type="SUPFAM" id="SSF56645">
    <property type="entry name" value="Acyl-CoA dehydrogenase NM domain-like"/>
    <property type="match status" value="1"/>
</dbReference>
<evidence type="ECO:0000259" key="5">
    <source>
        <dbReference type="Pfam" id="PF00441"/>
    </source>
</evidence>
<accession>A0A8H6MK85</accession>
<evidence type="ECO:0000256" key="1">
    <source>
        <dbReference type="ARBA" id="ARBA00001974"/>
    </source>
</evidence>
<dbReference type="PANTHER" id="PTHR43884">
    <property type="entry name" value="ACYL-COA DEHYDROGENASE"/>
    <property type="match status" value="1"/>
</dbReference>
<proteinExistence type="inferred from homology"/>
<protein>
    <submittedName>
        <fullName evidence="7">Acyl-CoA dehydrogenase</fullName>
    </submittedName>
</protein>
<comment type="caution">
    <text evidence="7">The sequence shown here is derived from an EMBL/GenBank/DDBJ whole genome shotgun (WGS) entry which is preliminary data.</text>
</comment>
<dbReference type="InterPro" id="IPR046373">
    <property type="entry name" value="Acyl-CoA_Oxase/DH_mid-dom_sf"/>
</dbReference>
<dbReference type="Proteomes" id="UP000652219">
    <property type="component" value="Unassembled WGS sequence"/>
</dbReference>
<feature type="domain" description="Acyl-CoA dehydrogenase/oxidase C-terminal" evidence="5">
    <location>
        <begin position="268"/>
        <end position="409"/>
    </location>
</feature>
<dbReference type="PANTHER" id="PTHR43884:SF12">
    <property type="entry name" value="ISOVALERYL-COA DEHYDROGENASE, MITOCHONDRIAL-RELATED"/>
    <property type="match status" value="1"/>
</dbReference>
<evidence type="ECO:0000256" key="3">
    <source>
        <dbReference type="ARBA" id="ARBA00022630"/>
    </source>
</evidence>
<keyword evidence="8" id="KW-1185">Reference proteome</keyword>
<dbReference type="InterPro" id="IPR009075">
    <property type="entry name" value="AcylCo_DH/oxidase_C"/>
</dbReference>
<dbReference type="CDD" id="cd00567">
    <property type="entry name" value="ACAD"/>
    <property type="match status" value="1"/>
</dbReference>
<dbReference type="GO" id="GO:0050660">
    <property type="term" value="F:flavin adenine dinucleotide binding"/>
    <property type="evidence" value="ECO:0007669"/>
    <property type="project" value="InterPro"/>
</dbReference>
<evidence type="ECO:0000313" key="7">
    <source>
        <dbReference type="EMBL" id="KAF6795049.1"/>
    </source>
</evidence>
<keyword evidence="4" id="KW-0274">FAD</keyword>
<dbReference type="Gene3D" id="1.10.540.10">
    <property type="entry name" value="Acyl-CoA dehydrogenase/oxidase, N-terminal domain"/>
    <property type="match status" value="1"/>
</dbReference>
<dbReference type="SUPFAM" id="SSF47203">
    <property type="entry name" value="Acyl-CoA dehydrogenase C-terminal domain-like"/>
    <property type="match status" value="1"/>
</dbReference>
<dbReference type="AlphaFoldDB" id="A0A8H6MK85"/>
<dbReference type="Pfam" id="PF00441">
    <property type="entry name" value="Acyl-CoA_dh_1"/>
    <property type="match status" value="1"/>
</dbReference>
<comment type="cofactor">
    <cofactor evidence="1">
        <name>FAD</name>
        <dbReference type="ChEBI" id="CHEBI:57692"/>
    </cofactor>
</comment>
<dbReference type="InterPro" id="IPR036250">
    <property type="entry name" value="AcylCo_DH-like_C"/>
</dbReference>
<dbReference type="EMBL" id="WIGN01000395">
    <property type="protein sequence ID" value="KAF6795049.1"/>
    <property type="molecule type" value="Genomic_DNA"/>
</dbReference>
<organism evidence="7 8">
    <name type="scientific">Colletotrichum sojae</name>
    <dbReference type="NCBI Taxonomy" id="2175907"/>
    <lineage>
        <taxon>Eukaryota</taxon>
        <taxon>Fungi</taxon>
        <taxon>Dikarya</taxon>
        <taxon>Ascomycota</taxon>
        <taxon>Pezizomycotina</taxon>
        <taxon>Sordariomycetes</taxon>
        <taxon>Hypocreomycetidae</taxon>
        <taxon>Glomerellales</taxon>
        <taxon>Glomerellaceae</taxon>
        <taxon>Colletotrichum</taxon>
        <taxon>Colletotrichum orchidearum species complex</taxon>
    </lineage>
</organism>
<reference evidence="7 8" key="1">
    <citation type="journal article" date="2020" name="Phytopathology">
        <title>Genome Sequence Resources of Colletotrichum truncatum, C. plurivorum, C. musicola, and C. sojae: Four Species Pathogenic to Soybean (Glycine max).</title>
        <authorList>
            <person name="Rogerio F."/>
            <person name="Boufleur T.R."/>
            <person name="Ciampi-Guillardi M."/>
            <person name="Sukno S.A."/>
            <person name="Thon M.R."/>
            <person name="Massola Junior N.S."/>
            <person name="Baroncelli R."/>
        </authorList>
    </citation>
    <scope>NUCLEOTIDE SEQUENCE [LARGE SCALE GENOMIC DNA]</scope>
    <source>
        <strain evidence="7 8">LFN0009</strain>
    </source>
</reference>
<dbReference type="GO" id="GO:0046359">
    <property type="term" value="P:butyrate catabolic process"/>
    <property type="evidence" value="ECO:0007669"/>
    <property type="project" value="TreeGrafter"/>
</dbReference>
<name>A0A8H6MK85_9PEZI</name>
<dbReference type="GO" id="GO:0003995">
    <property type="term" value="F:acyl-CoA dehydrogenase activity"/>
    <property type="evidence" value="ECO:0007669"/>
    <property type="project" value="TreeGrafter"/>
</dbReference>
<dbReference type="InterPro" id="IPR013786">
    <property type="entry name" value="AcylCoA_DH/ox_N"/>
</dbReference>
<dbReference type="InterPro" id="IPR037069">
    <property type="entry name" value="AcylCoA_DH/ox_N_sf"/>
</dbReference>
<dbReference type="Gene3D" id="1.20.140.10">
    <property type="entry name" value="Butyryl-CoA Dehydrogenase, subunit A, domain 3"/>
    <property type="match status" value="1"/>
</dbReference>
<feature type="domain" description="Acyl-CoA dehydrogenase/oxidase N-terminal" evidence="6">
    <location>
        <begin position="9"/>
        <end position="119"/>
    </location>
</feature>
<evidence type="ECO:0000256" key="4">
    <source>
        <dbReference type="ARBA" id="ARBA00022827"/>
    </source>
</evidence>
<gene>
    <name evidence="7" type="ORF">CSOJ01_13508</name>
</gene>
<comment type="similarity">
    <text evidence="2">Belongs to the acyl-CoA dehydrogenase family.</text>
</comment>
<evidence type="ECO:0000256" key="2">
    <source>
        <dbReference type="ARBA" id="ARBA00009347"/>
    </source>
</evidence>
<sequence>MIDFTPSPSQLSARKAAAGFASTVLRGAHASYTSLPNDGFSRFLSTRPLFEAATRLGVVRTLVPPHLGGAGGTLLESALVTEELFAEEPGASLNLLTISLGLMPVFFSGVDEDVQRELAAPFLKGEGAPLAAFQWSEPGGTANLLEVGGEGIRTTARLEGEEWVVDGEKIWAGNCAGWDGRGADVQTIFCRDASSSDEDPVSSAMLIALPRAVLDANDPSAFTVLEYKQTPGLTVHCGPRVSFYSLRIPARYVLARGEAAVKAVDLAFAATGAMVGAMGVGIMRAAFREALTFARTQTRGGVVSVLERQSAADLLISLKTRIDTVRLLSWRAAHALDTGAANAVELCSQAKIYGSEEAGKGVAEAMRVIGISSWSSEYPFERLVQEAAVLPVFDGGNQGVRRRVVQRAMLREDYDPFLGFREEETPSEVDGR</sequence>
<evidence type="ECO:0000259" key="6">
    <source>
        <dbReference type="Pfam" id="PF02771"/>
    </source>
</evidence>
<dbReference type="GO" id="GO:0033539">
    <property type="term" value="P:fatty acid beta-oxidation using acyl-CoA dehydrogenase"/>
    <property type="evidence" value="ECO:0007669"/>
    <property type="project" value="TreeGrafter"/>
</dbReference>
<keyword evidence="3" id="KW-0285">Flavoprotein</keyword>